<dbReference type="Gene3D" id="3.30.1330.60">
    <property type="entry name" value="OmpA-like domain"/>
    <property type="match status" value="1"/>
</dbReference>
<feature type="region of interest" description="Disordered" evidence="2">
    <location>
        <begin position="120"/>
        <end position="182"/>
    </location>
</feature>
<sequence length="422" mass="48102">MSPLTKRAFAFCISLFLAIQFTSFSQKQKPVEMEAGYYLVVGAYSPNKEYYAKRYVAEIKKSGKVADYGFNSKKNLYFVYLDFSKNYKAAINEMRSTRESEQFRDAWVFVCSGGTGMDVGENQLTDVNKDSNQPDTDAGKVQHTDEKKGKEAKRGNNTAEEDEVEETSDETMEGDSSGKEKTGTLKDYKIMFQLENARNSKSVKGEVQIIDSERAKLLTVAKSEKEVDLPDPNNSTGNLVLICDVFGYRKSQRNINYYHPFKDTTSAEIDVKEDVYVVNFDLVRYHVGDIVVMYNVYYFNDAAIMRPESRYEVNNLLEMMQENPNYRIRIHGHTNGKSPGKIIKMGRAGSYFNLSDSNKQGFGSAKQLSKERAEIIKSYLVEKGISADRMEIKAWGGRRMLYDKFSVKAKHNVRVEIEILAE</sequence>
<comment type="caution">
    <text evidence="4">The sequence shown here is derived from an EMBL/GenBank/DDBJ whole genome shotgun (WGS) entry which is preliminary data.</text>
</comment>
<feature type="compositionally biased region" description="Acidic residues" evidence="2">
    <location>
        <begin position="159"/>
        <end position="173"/>
    </location>
</feature>
<protein>
    <submittedName>
        <fullName evidence="4">OmpA family protein</fullName>
    </submittedName>
</protein>
<dbReference type="InterPro" id="IPR036737">
    <property type="entry name" value="OmpA-like_sf"/>
</dbReference>
<gene>
    <name evidence="4" type="ORF">JMN32_13525</name>
</gene>
<evidence type="ECO:0000256" key="1">
    <source>
        <dbReference type="PROSITE-ProRule" id="PRU00473"/>
    </source>
</evidence>
<dbReference type="SUPFAM" id="SSF103088">
    <property type="entry name" value="OmpA-like"/>
    <property type="match status" value="1"/>
</dbReference>
<dbReference type="CDD" id="cd07185">
    <property type="entry name" value="OmpA_C-like"/>
    <property type="match status" value="1"/>
</dbReference>
<organism evidence="4 5">
    <name type="scientific">Fulvivirga marina</name>
    <dbReference type="NCBI Taxonomy" id="2494733"/>
    <lineage>
        <taxon>Bacteria</taxon>
        <taxon>Pseudomonadati</taxon>
        <taxon>Bacteroidota</taxon>
        <taxon>Cytophagia</taxon>
        <taxon>Cytophagales</taxon>
        <taxon>Fulvivirgaceae</taxon>
        <taxon>Fulvivirga</taxon>
    </lineage>
</organism>
<feature type="domain" description="OmpA-like" evidence="3">
    <location>
        <begin position="285"/>
        <end position="422"/>
    </location>
</feature>
<keyword evidence="1" id="KW-0472">Membrane</keyword>
<evidence type="ECO:0000256" key="2">
    <source>
        <dbReference type="SAM" id="MobiDB-lite"/>
    </source>
</evidence>
<keyword evidence="5" id="KW-1185">Reference proteome</keyword>
<dbReference type="AlphaFoldDB" id="A0A937KCF8"/>
<evidence type="ECO:0000313" key="4">
    <source>
        <dbReference type="EMBL" id="MBL6447334.1"/>
    </source>
</evidence>
<dbReference type="RefSeq" id="WP_202856847.1">
    <property type="nucleotide sequence ID" value="NZ_JAEUGD010000042.1"/>
</dbReference>
<proteinExistence type="predicted"/>
<evidence type="ECO:0000313" key="5">
    <source>
        <dbReference type="Proteomes" id="UP000614216"/>
    </source>
</evidence>
<evidence type="ECO:0000259" key="3">
    <source>
        <dbReference type="PROSITE" id="PS51123"/>
    </source>
</evidence>
<feature type="compositionally biased region" description="Polar residues" evidence="2">
    <location>
        <begin position="122"/>
        <end position="135"/>
    </location>
</feature>
<dbReference type="EMBL" id="JAEUGD010000042">
    <property type="protein sequence ID" value="MBL6447334.1"/>
    <property type="molecule type" value="Genomic_DNA"/>
</dbReference>
<dbReference type="Proteomes" id="UP000614216">
    <property type="component" value="Unassembled WGS sequence"/>
</dbReference>
<dbReference type="Pfam" id="PF00691">
    <property type="entry name" value="OmpA"/>
    <property type="match status" value="1"/>
</dbReference>
<dbReference type="InterPro" id="IPR006665">
    <property type="entry name" value="OmpA-like"/>
</dbReference>
<name>A0A937KCF8_9BACT</name>
<reference evidence="4" key="1">
    <citation type="submission" date="2021-01" db="EMBL/GenBank/DDBJ databases">
        <title>Fulvivirga kasyanovii gen. nov., sp nov., a novel member of the phylum Bacteroidetes isolated from seawater in a mussel farm.</title>
        <authorList>
            <person name="Zhao L.-H."/>
            <person name="Wang Z.-J."/>
        </authorList>
    </citation>
    <scope>NUCLEOTIDE SEQUENCE</scope>
    <source>
        <strain evidence="4">29W222</strain>
    </source>
</reference>
<accession>A0A937KCF8</accession>
<dbReference type="PROSITE" id="PS51123">
    <property type="entry name" value="OMPA_2"/>
    <property type="match status" value="1"/>
</dbReference>
<dbReference type="GO" id="GO:0016020">
    <property type="term" value="C:membrane"/>
    <property type="evidence" value="ECO:0007669"/>
    <property type="project" value="UniProtKB-UniRule"/>
</dbReference>
<feature type="compositionally biased region" description="Basic and acidic residues" evidence="2">
    <location>
        <begin position="137"/>
        <end position="154"/>
    </location>
</feature>